<gene>
    <name evidence="2" type="ORF">J8273_3681</name>
</gene>
<feature type="compositionally biased region" description="Basic and acidic residues" evidence="1">
    <location>
        <begin position="192"/>
        <end position="202"/>
    </location>
</feature>
<feature type="compositionally biased region" description="Basic and acidic residues" evidence="1">
    <location>
        <begin position="130"/>
        <end position="151"/>
    </location>
</feature>
<reference evidence="2" key="1">
    <citation type="submission" date="2021-05" db="EMBL/GenBank/DDBJ databases">
        <title>A free-living protist that lacks canonical eukaryotic 1 DNA replication and segregation systems.</title>
        <authorList>
            <person name="Salas-Leiva D.E."/>
            <person name="Tromer E.C."/>
            <person name="Curtis B.A."/>
            <person name="Jerlstrom-Hultqvist J."/>
            <person name="Kolisko M."/>
            <person name="Yi Z."/>
            <person name="Salas-Leiva J.S."/>
            <person name="Gallot-Lavallee L."/>
            <person name="Kops G.J.P.L."/>
            <person name="Archibald J.M."/>
            <person name="Simpson A.G.B."/>
            <person name="Roger A.J."/>
        </authorList>
    </citation>
    <scope>NUCLEOTIDE SEQUENCE</scope>
    <source>
        <strain evidence="2">BICM</strain>
    </source>
</reference>
<evidence type="ECO:0000256" key="1">
    <source>
        <dbReference type="SAM" id="MobiDB-lite"/>
    </source>
</evidence>
<evidence type="ECO:0000313" key="2">
    <source>
        <dbReference type="EMBL" id="KAG9394708.1"/>
    </source>
</evidence>
<proteinExistence type="predicted"/>
<feature type="region of interest" description="Disordered" evidence="1">
    <location>
        <begin position="76"/>
        <end position="208"/>
    </location>
</feature>
<evidence type="ECO:0000313" key="3">
    <source>
        <dbReference type="Proteomes" id="UP000717585"/>
    </source>
</evidence>
<keyword evidence="3" id="KW-1185">Reference proteome</keyword>
<protein>
    <submittedName>
        <fullName evidence="2">Uncharacterized protein</fullName>
    </submittedName>
</protein>
<accession>A0A8J6AUS6</accession>
<dbReference type="EMBL" id="JAHDYR010000013">
    <property type="protein sequence ID" value="KAG9394708.1"/>
    <property type="molecule type" value="Genomic_DNA"/>
</dbReference>
<dbReference type="AlphaFoldDB" id="A0A8J6AUS6"/>
<comment type="caution">
    <text evidence="2">The sequence shown here is derived from an EMBL/GenBank/DDBJ whole genome shotgun (WGS) entry which is preliminary data.</text>
</comment>
<sequence>MVRAIQGEGEGLLVSAHVLPSNHDNLGYMFHNASRDPLGARTHSVCSLYKDSKYRVLGVADDEESYYLPPIATATPRARSQMEKRRSRPSPKVIEANYQAERQADLEDRRQRARQIRSFDPSRGEFMGADAERTERLSESRRESIKRDMHSRLPPTMAAAEGNHYNIANPTGHGPSPRPARQPTPQSHTMHSRSDPSRDPGVHGRFSVVSPAPERWVPVYERGYDIVTTKRFIGRSAKVPHLPKAPPRLSGYDFLLSESRLPDKKVFSLIR</sequence>
<name>A0A8J6AUS6_9EUKA</name>
<dbReference type="Proteomes" id="UP000717585">
    <property type="component" value="Unassembled WGS sequence"/>
</dbReference>
<organism evidence="2 3">
    <name type="scientific">Carpediemonas membranifera</name>
    <dbReference type="NCBI Taxonomy" id="201153"/>
    <lineage>
        <taxon>Eukaryota</taxon>
        <taxon>Metamonada</taxon>
        <taxon>Carpediemonas-like organisms</taxon>
        <taxon>Carpediemonas</taxon>
    </lineage>
</organism>